<dbReference type="Pfam" id="PF13230">
    <property type="entry name" value="GATase_4"/>
    <property type="match status" value="1"/>
</dbReference>
<dbReference type="Pfam" id="PF08241">
    <property type="entry name" value="Methyltransf_11"/>
    <property type="match status" value="1"/>
</dbReference>
<protein>
    <recommendedName>
        <fullName evidence="2">Glutamine amidotransferase type-2 domain-containing protein</fullName>
    </recommendedName>
</protein>
<dbReference type="InterPro" id="IPR029063">
    <property type="entry name" value="SAM-dependent_MTases_sf"/>
</dbReference>
<dbReference type="SUPFAM" id="SSF53335">
    <property type="entry name" value="S-adenosyl-L-methionine-dependent methyltransferases"/>
    <property type="match status" value="1"/>
</dbReference>
<name>A0ABD3PCX1_9STRA</name>
<evidence type="ECO:0000256" key="1">
    <source>
        <dbReference type="ARBA" id="ARBA00022962"/>
    </source>
</evidence>
<evidence type="ECO:0000259" key="2">
    <source>
        <dbReference type="PROSITE" id="PS51278"/>
    </source>
</evidence>
<dbReference type="InterPro" id="IPR017932">
    <property type="entry name" value="GATase_2_dom"/>
</dbReference>
<sequence length="568" mass="63880">MSTLDFSWQRFPTTVRCCAAPSHVFRPLLLVWIILTLFDRFYFRLMGMNCSTPTDFNFSFRGFKCRGGNTDVHAHGWGLAMYEGRGVRTFHDTLPCASSPIADMVASYPIKTLNMMAHIRYATQGAVSLENVHPFQREMWGIQWTFAHNGDVPNFGQQKMPEGSVCETPSTRMLGRCTEVIYHPVGDTDSEAVFCALLNALRAEFSTLPTLPVLYEAIQKLCCEIVKGYEKSTILNFLLGCGQYTMFGFSWPGSREGSTVWNGLHYLVRSAPFNTARLKDEDYAVDFNQTNSVDDRVAIIATKPLTMNEEWKEFGRGQLLMFDAGLPYSRPFECAGIERCGRGLSSRAIPRAEICPYRYQYNIPKLLRKSVCAALGKEDNGDCSVVWAERAVDLGCGSGESGAQFRPYVRQLTGVDLNPEMAKEARNRGCYDRVVVGDAECILQRCEDEENVGCLDYDFVFACDLFTYIGDLSKIFLTVRKCLEKRGGTFAFSAEIVNESLEAACMDDDDEGFVMQSCARFAHKRWYIRSLAEKFGFETLSCKESTVLRKHDEKDVLGALIVLSLTSS</sequence>
<dbReference type="AlphaFoldDB" id="A0ABD3PCX1"/>
<dbReference type="Gene3D" id="3.40.50.150">
    <property type="entry name" value="Vaccinia Virus protein VP39"/>
    <property type="match status" value="1"/>
</dbReference>
<dbReference type="InterPro" id="IPR013216">
    <property type="entry name" value="Methyltransf_11"/>
</dbReference>
<evidence type="ECO:0000313" key="4">
    <source>
        <dbReference type="Proteomes" id="UP001530315"/>
    </source>
</evidence>
<dbReference type="SUPFAM" id="SSF56235">
    <property type="entry name" value="N-terminal nucleophile aminohydrolases (Ntn hydrolases)"/>
    <property type="match status" value="1"/>
</dbReference>
<keyword evidence="1" id="KW-0315">Glutamine amidotransferase</keyword>
<reference evidence="3 4" key="1">
    <citation type="submission" date="2024-10" db="EMBL/GenBank/DDBJ databases">
        <title>Updated reference genomes for cyclostephanoid diatoms.</title>
        <authorList>
            <person name="Roberts W.R."/>
            <person name="Alverson A.J."/>
        </authorList>
    </citation>
    <scope>NUCLEOTIDE SEQUENCE [LARGE SCALE GENOMIC DNA]</scope>
    <source>
        <strain evidence="3 4">AJA276-08</strain>
    </source>
</reference>
<dbReference type="Gene3D" id="3.60.20.10">
    <property type="entry name" value="Glutamine Phosphoribosylpyrophosphate, subunit 1, domain 1"/>
    <property type="match status" value="1"/>
</dbReference>
<accession>A0ABD3PCX1</accession>
<dbReference type="PANTHER" id="PTHR42824">
    <property type="entry name" value="GLUTAMINE AMIDOTRANSFERASE"/>
    <property type="match status" value="1"/>
</dbReference>
<gene>
    <name evidence="3" type="ORF">ACHAW5_002450</name>
</gene>
<organism evidence="3 4">
    <name type="scientific">Stephanodiscus triporus</name>
    <dbReference type="NCBI Taxonomy" id="2934178"/>
    <lineage>
        <taxon>Eukaryota</taxon>
        <taxon>Sar</taxon>
        <taxon>Stramenopiles</taxon>
        <taxon>Ochrophyta</taxon>
        <taxon>Bacillariophyta</taxon>
        <taxon>Coscinodiscophyceae</taxon>
        <taxon>Thalassiosirophycidae</taxon>
        <taxon>Stephanodiscales</taxon>
        <taxon>Stephanodiscaceae</taxon>
        <taxon>Stephanodiscus</taxon>
    </lineage>
</organism>
<keyword evidence="4" id="KW-1185">Reference proteome</keyword>
<dbReference type="PROSITE" id="PS51278">
    <property type="entry name" value="GATASE_TYPE_2"/>
    <property type="match status" value="1"/>
</dbReference>
<dbReference type="PANTHER" id="PTHR42824:SF1">
    <property type="entry name" value="GLUTAMINE AMIDOTRANSFERASE YAFJ-RELATED"/>
    <property type="match status" value="1"/>
</dbReference>
<dbReference type="InterPro" id="IPR029055">
    <property type="entry name" value="Ntn_hydrolases_N"/>
</dbReference>
<dbReference type="CDD" id="cd02440">
    <property type="entry name" value="AdoMet_MTases"/>
    <property type="match status" value="1"/>
</dbReference>
<proteinExistence type="predicted"/>
<dbReference type="InterPro" id="IPR026869">
    <property type="entry name" value="EgtC-like"/>
</dbReference>
<dbReference type="CDD" id="cd01908">
    <property type="entry name" value="YafJ"/>
    <property type="match status" value="1"/>
</dbReference>
<evidence type="ECO:0000313" key="3">
    <source>
        <dbReference type="EMBL" id="KAL3785582.1"/>
    </source>
</evidence>
<dbReference type="Proteomes" id="UP001530315">
    <property type="component" value="Unassembled WGS sequence"/>
</dbReference>
<comment type="caution">
    <text evidence="3">The sequence shown here is derived from an EMBL/GenBank/DDBJ whole genome shotgun (WGS) entry which is preliminary data.</text>
</comment>
<feature type="domain" description="Glutamine amidotransferase type-2" evidence="2">
    <location>
        <begin position="43"/>
        <end position="325"/>
    </location>
</feature>
<dbReference type="EMBL" id="JALLAZ020000881">
    <property type="protein sequence ID" value="KAL3785582.1"/>
    <property type="molecule type" value="Genomic_DNA"/>
</dbReference>